<keyword evidence="3 10" id="KW-0812">Transmembrane</keyword>
<dbReference type="Pfam" id="PF01094">
    <property type="entry name" value="ANF_receptor"/>
    <property type="match status" value="1"/>
</dbReference>
<reference evidence="12 13" key="1">
    <citation type="submission" date="2020-08" db="EMBL/GenBank/DDBJ databases">
        <authorList>
            <person name="Hejnol A."/>
        </authorList>
    </citation>
    <scope>NUCLEOTIDE SEQUENCE [LARGE SCALE GENOMIC DNA]</scope>
</reference>
<dbReference type="FunFam" id="3.40.50.2300:FF:000145">
    <property type="entry name" value="Glutamate receptor, metabotropic"/>
    <property type="match status" value="1"/>
</dbReference>
<dbReference type="InterPro" id="IPR038550">
    <property type="entry name" value="GPCR_3_9-Cys_sf"/>
</dbReference>
<feature type="transmembrane region" description="Helical" evidence="10">
    <location>
        <begin position="679"/>
        <end position="701"/>
    </location>
</feature>
<keyword evidence="4 10" id="KW-1133">Transmembrane helix</keyword>
<keyword evidence="9" id="KW-0807">Transducer</keyword>
<keyword evidence="5" id="KW-0297">G-protein coupled receptor</keyword>
<dbReference type="Pfam" id="PF00003">
    <property type="entry name" value="7tm_3"/>
    <property type="match status" value="1"/>
</dbReference>
<evidence type="ECO:0000256" key="6">
    <source>
        <dbReference type="ARBA" id="ARBA00023136"/>
    </source>
</evidence>
<dbReference type="Proteomes" id="UP000549394">
    <property type="component" value="Unassembled WGS sequence"/>
</dbReference>
<evidence type="ECO:0000313" key="12">
    <source>
        <dbReference type="EMBL" id="CAD5122280.1"/>
    </source>
</evidence>
<evidence type="ECO:0000259" key="11">
    <source>
        <dbReference type="PROSITE" id="PS50259"/>
    </source>
</evidence>
<accession>A0A7I8W260</accession>
<dbReference type="SUPFAM" id="SSF53822">
    <property type="entry name" value="Periplasmic binding protein-like I"/>
    <property type="match status" value="1"/>
</dbReference>
<feature type="transmembrane region" description="Helical" evidence="10">
    <location>
        <begin position="728"/>
        <end position="747"/>
    </location>
</feature>
<feature type="transmembrane region" description="Helical" evidence="10">
    <location>
        <begin position="567"/>
        <end position="592"/>
    </location>
</feature>
<keyword evidence="8" id="KW-0325">Glycoprotein</keyword>
<name>A0A7I8W260_9ANNE</name>
<evidence type="ECO:0000256" key="3">
    <source>
        <dbReference type="ARBA" id="ARBA00022692"/>
    </source>
</evidence>
<keyword evidence="2" id="KW-1003">Cell membrane</keyword>
<evidence type="ECO:0000256" key="1">
    <source>
        <dbReference type="ARBA" id="ARBA00004651"/>
    </source>
</evidence>
<evidence type="ECO:0000256" key="5">
    <source>
        <dbReference type="ARBA" id="ARBA00023040"/>
    </source>
</evidence>
<gene>
    <name evidence="12" type="ORF">DGYR_LOCUS10107</name>
</gene>
<keyword evidence="13" id="KW-1185">Reference proteome</keyword>
<dbReference type="Gene3D" id="2.10.50.30">
    <property type="entry name" value="GPCR, family 3, nine cysteines domain"/>
    <property type="match status" value="1"/>
</dbReference>
<evidence type="ECO:0000256" key="10">
    <source>
        <dbReference type="SAM" id="Phobius"/>
    </source>
</evidence>
<feature type="transmembrane region" description="Helical" evidence="10">
    <location>
        <begin position="759"/>
        <end position="783"/>
    </location>
</feature>
<dbReference type="InterPro" id="IPR050726">
    <property type="entry name" value="mGluR"/>
</dbReference>
<dbReference type="InterPro" id="IPR028082">
    <property type="entry name" value="Peripla_BP_I"/>
</dbReference>
<evidence type="ECO:0000256" key="7">
    <source>
        <dbReference type="ARBA" id="ARBA00023170"/>
    </source>
</evidence>
<sequence>MTSCSNFANYTGDILLIAFFPVHESGLYGRQLCGAVAEEDGIQMLEAFHFTLDEINRKELPGLPKFSLGGIAFDSCSSDAHALEQGMNVIRILMTKDDTSDSIPYVCHNDTKPILKSDMKALQRMIGVVGASSSGVTMALANMFRVFNIPQISPQSTSSDISNVVRFPYLARTVPSDSIQVNAILSLLRKMKWTFVSIVYENSNYGTRGFYELSGIAALYDVCFEKVLQVRVNQPGLRQYKAIISALTDNKNKAKAVIVYLDYTNADYLFEAADQVGLNKTIYWLGVDGWAGRMSVVKKHKEIVNNALAIQPYAFRIPNFDEYFQSLKPFNNTRNPWFKQYWEYHFNCSFNDENRNSDNYCDENAIIGPENGYEQIPSLHYVYDAVQVFVDSLSRMYKDICGSTNEFCSELRPGNISGSTLIKYIRNSTFTGISGVPFYFQGGIDGPPRYSVLRYTVDDSWHKVGVYTQVEGEYTNQTFLQVDEDIPTLYNSSICSEDCGVGEIRKFSGGIGLACCWSCIKCPVWSRVFSIGFQESCVDCPNGTKPDDEQKSCIAMEPQYIDYTHPVAIASLVVSSIGLLIIILVGIVMFRFRDTPVIKASSRELSALLLGACAFCCISSFIFLAKPSRGTCGASRFLVGFCYAALYAPILTKTNRVYRLFPTEPKQVTKKTKLTSPKSQMFIVLCLLSIEVFVLISWLVALQPTSTFVYPSRDSNILICKGLANTSFLVPLIYPLLLMLACTYYAIRTRKTPDGFNETKFIAFTSYSTWVIWVAFLPTFFVFYTIRPIAISLSVTVNALIAVSCIFAPKVYICIFRPHKNTREAVMSRRTMSVISAGSGVVGEGRPYAHSMASLPEINLDIRKNSTEREPIRNRTDSVETYVNVKPIAPKRRKSKISDSETKA</sequence>
<dbReference type="Gene3D" id="3.40.50.2300">
    <property type="match status" value="2"/>
</dbReference>
<dbReference type="AlphaFoldDB" id="A0A7I8W260"/>
<dbReference type="OrthoDB" id="425344at2759"/>
<evidence type="ECO:0000256" key="9">
    <source>
        <dbReference type="ARBA" id="ARBA00023224"/>
    </source>
</evidence>
<comment type="caution">
    <text evidence="12">The sequence shown here is derived from an EMBL/GenBank/DDBJ whole genome shotgun (WGS) entry which is preliminary data.</text>
</comment>
<dbReference type="GO" id="GO:0005886">
    <property type="term" value="C:plasma membrane"/>
    <property type="evidence" value="ECO:0007669"/>
    <property type="project" value="UniProtKB-SubCell"/>
</dbReference>
<organism evidence="12 13">
    <name type="scientific">Dimorphilus gyrociliatus</name>
    <dbReference type="NCBI Taxonomy" id="2664684"/>
    <lineage>
        <taxon>Eukaryota</taxon>
        <taxon>Metazoa</taxon>
        <taxon>Spiralia</taxon>
        <taxon>Lophotrochozoa</taxon>
        <taxon>Annelida</taxon>
        <taxon>Polychaeta</taxon>
        <taxon>Polychaeta incertae sedis</taxon>
        <taxon>Dinophilidae</taxon>
        <taxon>Dimorphilus</taxon>
    </lineage>
</organism>
<dbReference type="InterPro" id="IPR001828">
    <property type="entry name" value="ANF_lig-bd_rcpt"/>
</dbReference>
<keyword evidence="6 10" id="KW-0472">Membrane</keyword>
<dbReference type="InterPro" id="IPR000337">
    <property type="entry name" value="GPCR_3"/>
</dbReference>
<feature type="transmembrane region" description="Helical" evidence="10">
    <location>
        <begin position="789"/>
        <end position="813"/>
    </location>
</feature>
<comment type="subcellular location">
    <subcellularLocation>
        <location evidence="1">Cell membrane</location>
        <topology evidence="1">Multi-pass membrane protein</topology>
    </subcellularLocation>
</comment>
<dbReference type="GO" id="GO:0004930">
    <property type="term" value="F:G protein-coupled receptor activity"/>
    <property type="evidence" value="ECO:0007669"/>
    <property type="project" value="UniProtKB-KW"/>
</dbReference>
<feature type="transmembrane region" description="Helical" evidence="10">
    <location>
        <begin position="604"/>
        <end position="625"/>
    </location>
</feature>
<feature type="transmembrane region" description="Helical" evidence="10">
    <location>
        <begin position="637"/>
        <end position="658"/>
    </location>
</feature>
<dbReference type="EMBL" id="CAJFCJ010000016">
    <property type="protein sequence ID" value="CAD5122280.1"/>
    <property type="molecule type" value="Genomic_DNA"/>
</dbReference>
<evidence type="ECO:0000256" key="2">
    <source>
        <dbReference type="ARBA" id="ARBA00022475"/>
    </source>
</evidence>
<dbReference type="PANTHER" id="PTHR24060">
    <property type="entry name" value="METABOTROPIC GLUTAMATE RECEPTOR"/>
    <property type="match status" value="1"/>
</dbReference>
<proteinExistence type="predicted"/>
<protein>
    <submittedName>
        <fullName evidence="12">DgyrCDS10723</fullName>
    </submittedName>
</protein>
<dbReference type="PRINTS" id="PR00248">
    <property type="entry name" value="GPCRMGR"/>
</dbReference>
<feature type="domain" description="G-protein coupled receptors family 3 profile" evidence="11">
    <location>
        <begin position="567"/>
        <end position="830"/>
    </location>
</feature>
<dbReference type="PROSITE" id="PS50259">
    <property type="entry name" value="G_PROTEIN_RECEP_F3_4"/>
    <property type="match status" value="1"/>
</dbReference>
<keyword evidence="7" id="KW-0675">Receptor</keyword>
<dbReference type="InterPro" id="IPR017978">
    <property type="entry name" value="GPCR_3_C"/>
</dbReference>
<evidence type="ECO:0000313" key="13">
    <source>
        <dbReference type="Proteomes" id="UP000549394"/>
    </source>
</evidence>
<evidence type="ECO:0000256" key="4">
    <source>
        <dbReference type="ARBA" id="ARBA00022989"/>
    </source>
</evidence>
<evidence type="ECO:0000256" key="8">
    <source>
        <dbReference type="ARBA" id="ARBA00023180"/>
    </source>
</evidence>